<dbReference type="AlphaFoldDB" id="A0AAV5UI02"/>
<feature type="transmembrane region" description="Helical" evidence="2">
    <location>
        <begin position="120"/>
        <end position="149"/>
    </location>
</feature>
<feature type="compositionally biased region" description="Basic and acidic residues" evidence="1">
    <location>
        <begin position="187"/>
        <end position="200"/>
    </location>
</feature>
<comment type="caution">
    <text evidence="3">The sequence shown here is derived from an EMBL/GenBank/DDBJ whole genome shotgun (WGS) entry which is preliminary data.</text>
</comment>
<keyword evidence="4" id="KW-1185">Reference proteome</keyword>
<evidence type="ECO:0000256" key="2">
    <source>
        <dbReference type="SAM" id="Phobius"/>
    </source>
</evidence>
<evidence type="ECO:0000256" key="1">
    <source>
        <dbReference type="SAM" id="MobiDB-lite"/>
    </source>
</evidence>
<dbReference type="EMBL" id="BTSX01000006">
    <property type="protein sequence ID" value="GMT06592.1"/>
    <property type="molecule type" value="Genomic_DNA"/>
</dbReference>
<accession>A0AAV5UI02</accession>
<feature type="transmembrane region" description="Helical" evidence="2">
    <location>
        <begin position="60"/>
        <end position="80"/>
    </location>
</feature>
<feature type="transmembrane region" description="Helical" evidence="2">
    <location>
        <begin position="21"/>
        <end position="45"/>
    </location>
</feature>
<feature type="non-terminal residue" evidence="3">
    <location>
        <position position="1"/>
    </location>
</feature>
<reference evidence="3" key="1">
    <citation type="submission" date="2023-10" db="EMBL/GenBank/DDBJ databases">
        <title>Genome assembly of Pristionchus species.</title>
        <authorList>
            <person name="Yoshida K."/>
            <person name="Sommer R.J."/>
        </authorList>
    </citation>
    <scope>NUCLEOTIDE SEQUENCE</scope>
    <source>
        <strain evidence="3">RS0144</strain>
    </source>
</reference>
<evidence type="ECO:0000313" key="3">
    <source>
        <dbReference type="EMBL" id="GMT06592.1"/>
    </source>
</evidence>
<keyword evidence="2" id="KW-0472">Membrane</keyword>
<feature type="transmembrane region" description="Helical" evidence="2">
    <location>
        <begin position="87"/>
        <end position="114"/>
    </location>
</feature>
<sequence>RRMLRIRSPPILEPRISGYPLTLITKCIISFQTFILTGFLLFHIITMKSIGKGELIPEDYVRLGLHAMFITSIVLFFMALRYRQWTLILPIIVLELSMLFYLIWTIVDLIQVFYEPNPKYGLIITYIVLCLMVIAEAPLTVFLSIRVLLYMRTMARAVRTTRQLSYVGSITKESLRKEEEMVRMQTIKRREREESRREPRISVISLPLEDREPPAPPSSPHIEVSDA</sequence>
<dbReference type="Proteomes" id="UP001432027">
    <property type="component" value="Unassembled WGS sequence"/>
</dbReference>
<evidence type="ECO:0000313" key="4">
    <source>
        <dbReference type="Proteomes" id="UP001432027"/>
    </source>
</evidence>
<protein>
    <submittedName>
        <fullName evidence="3">Uncharacterized protein</fullName>
    </submittedName>
</protein>
<organism evidence="3 4">
    <name type="scientific">Pristionchus entomophagus</name>
    <dbReference type="NCBI Taxonomy" id="358040"/>
    <lineage>
        <taxon>Eukaryota</taxon>
        <taxon>Metazoa</taxon>
        <taxon>Ecdysozoa</taxon>
        <taxon>Nematoda</taxon>
        <taxon>Chromadorea</taxon>
        <taxon>Rhabditida</taxon>
        <taxon>Rhabditina</taxon>
        <taxon>Diplogasteromorpha</taxon>
        <taxon>Diplogasteroidea</taxon>
        <taxon>Neodiplogasteridae</taxon>
        <taxon>Pristionchus</taxon>
    </lineage>
</organism>
<name>A0AAV5UI02_9BILA</name>
<keyword evidence="2" id="KW-1133">Transmembrane helix</keyword>
<feature type="region of interest" description="Disordered" evidence="1">
    <location>
        <begin position="187"/>
        <end position="227"/>
    </location>
</feature>
<proteinExistence type="predicted"/>
<gene>
    <name evidence="3" type="ORF">PENTCL1PPCAC_28766</name>
</gene>
<keyword evidence="2" id="KW-0812">Transmembrane</keyword>